<reference evidence="2" key="1">
    <citation type="journal article" date="2011" name="Nat. Genet.">
        <title>The genome of the mesopolyploid crop species Brassica rapa.</title>
        <authorList>
            <consortium name="Brassica rapa Genome Sequencing Project Consortium"/>
            <person name="Wang X."/>
            <person name="Wang H."/>
            <person name="Wang J."/>
            <person name="Sun R."/>
            <person name="Wu J."/>
            <person name="Liu S."/>
            <person name="Bai Y."/>
            <person name="Mun J.H."/>
            <person name="Bancroft I."/>
            <person name="Cheng F."/>
            <person name="Huang S."/>
            <person name="Li X."/>
            <person name="Hua W."/>
            <person name="Wang J."/>
            <person name="Wang X."/>
            <person name="Freeling M."/>
            <person name="Pires J.C."/>
            <person name="Paterson A.H."/>
            <person name="Chalhoub B."/>
            <person name="Wang B."/>
            <person name="Hayward A."/>
            <person name="Sharpe A.G."/>
            <person name="Park B.S."/>
            <person name="Weisshaar B."/>
            <person name="Liu B."/>
            <person name="Li B."/>
            <person name="Liu B."/>
            <person name="Tong C."/>
            <person name="Song C."/>
            <person name="Duran C."/>
            <person name="Peng C."/>
            <person name="Geng C."/>
            <person name="Koh C."/>
            <person name="Lin C."/>
            <person name="Edwards D."/>
            <person name="Mu D."/>
            <person name="Shen D."/>
            <person name="Soumpourou E."/>
            <person name="Li F."/>
            <person name="Fraser F."/>
            <person name="Conant G."/>
            <person name="Lassalle G."/>
            <person name="King G.J."/>
            <person name="Bonnema G."/>
            <person name="Tang H."/>
            <person name="Wang H."/>
            <person name="Belcram H."/>
            <person name="Zhou H."/>
            <person name="Hirakawa H."/>
            <person name="Abe H."/>
            <person name="Guo H."/>
            <person name="Wang H."/>
            <person name="Jin H."/>
            <person name="Parkin I.A."/>
            <person name="Batley J."/>
            <person name="Kim J.S."/>
            <person name="Just J."/>
            <person name="Li J."/>
            <person name="Xu J."/>
            <person name="Deng J."/>
            <person name="Kim J.A."/>
            <person name="Li J."/>
            <person name="Yu J."/>
            <person name="Meng J."/>
            <person name="Wang J."/>
            <person name="Min J."/>
            <person name="Poulain J."/>
            <person name="Wang J."/>
            <person name="Hatakeyama K."/>
            <person name="Wu K."/>
            <person name="Wang L."/>
            <person name="Fang L."/>
            <person name="Trick M."/>
            <person name="Links M.G."/>
            <person name="Zhao M."/>
            <person name="Jin M."/>
            <person name="Ramchiary N."/>
            <person name="Drou N."/>
            <person name="Berkman P.J."/>
            <person name="Cai Q."/>
            <person name="Huang Q."/>
            <person name="Li R."/>
            <person name="Tabata S."/>
            <person name="Cheng S."/>
            <person name="Zhang S."/>
            <person name="Zhang S."/>
            <person name="Huang S."/>
            <person name="Sato S."/>
            <person name="Sun S."/>
            <person name="Kwon S.J."/>
            <person name="Choi S.R."/>
            <person name="Lee T.H."/>
            <person name="Fan W."/>
            <person name="Zhao X."/>
            <person name="Tan X."/>
            <person name="Xu X."/>
            <person name="Wang Y."/>
            <person name="Qiu Y."/>
            <person name="Yin Y."/>
            <person name="Li Y."/>
            <person name="Du Y."/>
            <person name="Liao Y."/>
            <person name="Lim Y."/>
            <person name="Narusaka Y."/>
            <person name="Wang Y."/>
            <person name="Wang Z."/>
            <person name="Li Z."/>
            <person name="Wang Z."/>
            <person name="Xiong Z."/>
            <person name="Zhang Z."/>
        </authorList>
    </citation>
    <scope>NUCLEOTIDE SEQUENCE [LARGE SCALE GENOMIC DNA]</scope>
    <source>
        <strain evidence="2">cv. Chiifu-401-42</strain>
    </source>
</reference>
<sequence>MEMPSTHLSVKELHTVSCGEIRNLIKWRKNFGSVVLIMFCSGQLLLYGQIFKNTVFCVIYIFQTSIDPSAQTVSVCCRCLVCMESFSGTESWIMLRQDVNSDFYSVHAELCKKNIGTMTVNFQVNYKEATKKSQCSS</sequence>
<reference evidence="1" key="3">
    <citation type="submission" date="2023-03" db="UniProtKB">
        <authorList>
            <consortium name="EnsemblPlants"/>
        </authorList>
    </citation>
    <scope>IDENTIFICATION</scope>
    <source>
        <strain evidence="1">cv. Chiifu-401-42</strain>
    </source>
</reference>
<dbReference type="Gramene" id="Bra040897.1">
    <property type="protein sequence ID" value="Bra040897.1-P"/>
    <property type="gene ID" value="Bra040897"/>
</dbReference>
<dbReference type="AlphaFoldDB" id="M4FIG8"/>
<dbReference type="Proteomes" id="UP000011750">
    <property type="component" value="Unassembled WGS sequence"/>
</dbReference>
<reference evidence="2" key="2">
    <citation type="journal article" date="2018" name="Hortic Res">
        <title>Improved Brassica rapa reference genome by single-molecule sequencing and chromosome conformation capture technologies.</title>
        <authorList>
            <person name="Zhang L."/>
            <person name="Cai X."/>
            <person name="Wu J."/>
            <person name="Liu M."/>
            <person name="Grob S."/>
            <person name="Cheng F."/>
            <person name="Liang J."/>
            <person name="Cai C."/>
            <person name="Liu Z."/>
            <person name="Liu B."/>
            <person name="Wang F."/>
            <person name="Li S."/>
            <person name="Liu F."/>
            <person name="Li X."/>
            <person name="Cheng L."/>
            <person name="Yang W."/>
            <person name="Li M.H."/>
            <person name="Grossniklaus U."/>
            <person name="Zheng H."/>
            <person name="Wang X."/>
        </authorList>
    </citation>
    <scope>NUCLEOTIDE SEQUENCE [LARGE SCALE GENOMIC DNA]</scope>
    <source>
        <strain evidence="2">cv. Chiifu-401-42</strain>
    </source>
</reference>
<dbReference type="STRING" id="51351.M4FIG8"/>
<evidence type="ECO:0000313" key="1">
    <source>
        <dbReference type="EnsemblPlants" id="Bra040897.1-P"/>
    </source>
</evidence>
<dbReference type="HOGENOM" id="CLU_1868029_0_0_1"/>
<accession>M4FIG8</accession>
<organism evidence="1 2">
    <name type="scientific">Brassica campestris</name>
    <name type="common">Field mustard</name>
    <dbReference type="NCBI Taxonomy" id="3711"/>
    <lineage>
        <taxon>Eukaryota</taxon>
        <taxon>Viridiplantae</taxon>
        <taxon>Streptophyta</taxon>
        <taxon>Embryophyta</taxon>
        <taxon>Tracheophyta</taxon>
        <taxon>Spermatophyta</taxon>
        <taxon>Magnoliopsida</taxon>
        <taxon>eudicotyledons</taxon>
        <taxon>Gunneridae</taxon>
        <taxon>Pentapetalae</taxon>
        <taxon>rosids</taxon>
        <taxon>malvids</taxon>
        <taxon>Brassicales</taxon>
        <taxon>Brassicaceae</taxon>
        <taxon>Brassiceae</taxon>
        <taxon>Brassica</taxon>
    </lineage>
</organism>
<keyword evidence="2" id="KW-1185">Reference proteome</keyword>
<name>M4FIG8_BRACM</name>
<dbReference type="EnsemblPlants" id="Bra040897.1">
    <property type="protein sequence ID" value="Bra040897.1-P"/>
    <property type="gene ID" value="Bra040897"/>
</dbReference>
<evidence type="ECO:0000313" key="2">
    <source>
        <dbReference type="Proteomes" id="UP000011750"/>
    </source>
</evidence>
<dbReference type="InParanoid" id="M4FIG8"/>
<proteinExistence type="predicted"/>
<protein>
    <submittedName>
        <fullName evidence="1">Uncharacterized protein</fullName>
    </submittedName>
</protein>